<feature type="transmembrane region" description="Helical" evidence="4">
    <location>
        <begin position="301"/>
        <end position="319"/>
    </location>
</feature>
<reference evidence="6 7" key="1">
    <citation type="submission" date="2014-05" db="EMBL/GenBank/DDBJ databases">
        <title>Pseudomonas simiae WCS417.</title>
        <authorList>
            <person name="Berendsen R.L."/>
        </authorList>
    </citation>
    <scope>NUCLEOTIDE SEQUENCE [LARGE SCALE GENOMIC DNA]</scope>
    <source>
        <strain evidence="6 7">WCS417</strain>
    </source>
</reference>
<dbReference type="InterPro" id="IPR020846">
    <property type="entry name" value="MFS_dom"/>
</dbReference>
<dbReference type="InterPro" id="IPR011701">
    <property type="entry name" value="MFS"/>
</dbReference>
<dbReference type="AlphaFoldDB" id="A0A1N7UBJ3"/>
<dbReference type="PROSITE" id="PS50850">
    <property type="entry name" value="MFS"/>
    <property type="match status" value="1"/>
</dbReference>
<name>A0A1N7UBJ3_9PSED</name>
<feature type="transmembrane region" description="Helical" evidence="4">
    <location>
        <begin position="135"/>
        <end position="154"/>
    </location>
</feature>
<feature type="transmembrane region" description="Helical" evidence="4">
    <location>
        <begin position="101"/>
        <end position="123"/>
    </location>
</feature>
<feature type="transmembrane region" description="Helical" evidence="4">
    <location>
        <begin position="166"/>
        <end position="185"/>
    </location>
</feature>
<dbReference type="Pfam" id="PF07690">
    <property type="entry name" value="MFS_1"/>
    <property type="match status" value="1"/>
</dbReference>
<dbReference type="InterPro" id="IPR036259">
    <property type="entry name" value="MFS_trans_sf"/>
</dbReference>
<proteinExistence type="predicted"/>
<keyword evidence="2 4" id="KW-1133">Transmembrane helix</keyword>
<dbReference type="SUPFAM" id="SSF103473">
    <property type="entry name" value="MFS general substrate transporter"/>
    <property type="match status" value="1"/>
</dbReference>
<feature type="transmembrane region" description="Helical" evidence="4">
    <location>
        <begin position="251"/>
        <end position="269"/>
    </location>
</feature>
<feature type="transmembrane region" description="Helical" evidence="4">
    <location>
        <begin position="339"/>
        <end position="360"/>
    </location>
</feature>
<evidence type="ECO:0000313" key="7">
    <source>
        <dbReference type="Proteomes" id="UP000027308"/>
    </source>
</evidence>
<dbReference type="eggNOG" id="COG2814">
    <property type="taxonomic scope" value="Bacteria"/>
</dbReference>
<evidence type="ECO:0000259" key="5">
    <source>
        <dbReference type="PROSITE" id="PS50850"/>
    </source>
</evidence>
<keyword evidence="3 4" id="KW-0472">Membrane</keyword>
<evidence type="ECO:0000256" key="2">
    <source>
        <dbReference type="ARBA" id="ARBA00022989"/>
    </source>
</evidence>
<feature type="transmembrane region" description="Helical" evidence="4">
    <location>
        <begin position="218"/>
        <end position="239"/>
    </location>
</feature>
<feature type="transmembrane region" description="Helical" evidence="4">
    <location>
        <begin position="45"/>
        <end position="66"/>
    </location>
</feature>
<dbReference type="CDD" id="cd17324">
    <property type="entry name" value="MFS_NepI_like"/>
    <property type="match status" value="1"/>
</dbReference>
<accession>A0A1N7UBJ3</accession>
<dbReference type="Proteomes" id="UP000027308">
    <property type="component" value="Chromosome"/>
</dbReference>
<dbReference type="EMBL" id="CP007637">
    <property type="protein sequence ID" value="AIB37264.1"/>
    <property type="molecule type" value="Genomic_DNA"/>
</dbReference>
<feature type="transmembrane region" description="Helical" evidence="4">
    <location>
        <begin position="366"/>
        <end position="386"/>
    </location>
</feature>
<keyword evidence="1 4" id="KW-0812">Transmembrane</keyword>
<feature type="transmembrane region" description="Helical" evidence="4">
    <location>
        <begin position="276"/>
        <end position="295"/>
    </location>
</feature>
<gene>
    <name evidence="6" type="ORF">PS417_17055</name>
</gene>
<dbReference type="PANTHER" id="PTHR42910">
    <property type="entry name" value="TRANSPORTER SCO4007-RELATED"/>
    <property type="match status" value="1"/>
</dbReference>
<organism evidence="6 7">
    <name type="scientific">Pseudomonas simiae</name>
    <dbReference type="NCBI Taxonomy" id="321846"/>
    <lineage>
        <taxon>Bacteria</taxon>
        <taxon>Pseudomonadati</taxon>
        <taxon>Pseudomonadota</taxon>
        <taxon>Gammaproteobacteria</taxon>
        <taxon>Pseudomonadales</taxon>
        <taxon>Pseudomonadaceae</taxon>
        <taxon>Pseudomonas</taxon>
    </lineage>
</organism>
<dbReference type="PANTHER" id="PTHR42910:SF1">
    <property type="entry name" value="MAJOR FACILITATOR SUPERFAMILY (MFS) PROFILE DOMAIN-CONTAINING PROTEIN"/>
    <property type="match status" value="1"/>
</dbReference>
<dbReference type="PROSITE" id="PS51257">
    <property type="entry name" value="PROKAR_LIPOPROTEIN"/>
    <property type="match status" value="1"/>
</dbReference>
<sequence>MRMSSSPLSGAVVLLLAVACGLSVANVYYAQPLLDAMAETFAMDHATVGIIIALTQVGYGVGLLLLVPLGDLLNRRRLIVSQLLLSTLAVLMVGWSSSSFWLLAGMALTGLLAVVAQVLVALAAHLASPEQRGHVVGLVTSGIVVGLLLARSVSGAMADLAGWRSVYLLSAGLTLLMAILLWRVLPSTEPPRASGTYGALIRSVFSLFKEEKVLRDRAVLAMLIFAAGTVLWTPLVLPLSAPPLSLSHTQIGLFGLAGATGALGAAHAGRLADQGLAQWTSGTALLLMLLSWVAIGFTQSSLWALLLGVIVFDLGLQAVHVTSQSLIYAVRPNAQSRLVAGYMLFYSVGSALGSISATAMYAWGGWIGVCVLGAAINLLALVYWLATLPPKPVSVLAAGHALQHAVTTDQPVEQGRRQVQQHRQE</sequence>
<feature type="domain" description="Major facilitator superfamily (MFS) profile" evidence="5">
    <location>
        <begin position="12"/>
        <end position="392"/>
    </location>
</feature>
<protein>
    <submittedName>
        <fullName evidence="6">Transporter</fullName>
    </submittedName>
</protein>
<evidence type="ECO:0000256" key="3">
    <source>
        <dbReference type="ARBA" id="ARBA00023136"/>
    </source>
</evidence>
<feature type="transmembrane region" description="Helical" evidence="4">
    <location>
        <begin position="78"/>
        <end position="95"/>
    </location>
</feature>
<evidence type="ECO:0000313" key="6">
    <source>
        <dbReference type="EMBL" id="AIB37264.1"/>
    </source>
</evidence>
<dbReference type="Gene3D" id="1.20.1250.20">
    <property type="entry name" value="MFS general substrate transporter like domains"/>
    <property type="match status" value="1"/>
</dbReference>
<dbReference type="GO" id="GO:0022857">
    <property type="term" value="F:transmembrane transporter activity"/>
    <property type="evidence" value="ECO:0007669"/>
    <property type="project" value="InterPro"/>
</dbReference>
<evidence type="ECO:0000256" key="4">
    <source>
        <dbReference type="SAM" id="Phobius"/>
    </source>
</evidence>
<evidence type="ECO:0000256" key="1">
    <source>
        <dbReference type="ARBA" id="ARBA00022692"/>
    </source>
</evidence>